<accession>A0A0J8G3N0</accession>
<evidence type="ECO:0000313" key="5">
    <source>
        <dbReference type="EMBL" id="KMT57122.1"/>
    </source>
</evidence>
<dbReference type="GO" id="GO:0003677">
    <property type="term" value="F:DNA binding"/>
    <property type="evidence" value="ECO:0007669"/>
    <property type="project" value="UniProtKB-KW"/>
</dbReference>
<evidence type="ECO:0000256" key="2">
    <source>
        <dbReference type="ARBA" id="ARBA00023125"/>
    </source>
</evidence>
<dbReference type="InterPro" id="IPR046335">
    <property type="entry name" value="LacI/GalR-like_sensor"/>
</dbReference>
<evidence type="ECO:0000256" key="1">
    <source>
        <dbReference type="ARBA" id="ARBA00023015"/>
    </source>
</evidence>
<dbReference type="PATRIC" id="fig|1674920.3.peg.86"/>
<dbReference type="InterPro" id="IPR028082">
    <property type="entry name" value="Peripla_BP_I"/>
</dbReference>
<keyword evidence="2" id="KW-0238">DNA-binding</keyword>
<dbReference type="Gene3D" id="3.40.50.2300">
    <property type="match status" value="1"/>
</dbReference>
<protein>
    <recommendedName>
        <fullName evidence="4">Transcriptional regulator LacI/GalR-like sensor domain-containing protein</fullName>
    </recommendedName>
</protein>
<evidence type="ECO:0000259" key="4">
    <source>
        <dbReference type="Pfam" id="PF13377"/>
    </source>
</evidence>
<dbReference type="STRING" id="1674920.ACR52_00445"/>
<feature type="domain" description="Transcriptional regulator LacI/GalR-like sensor" evidence="4">
    <location>
        <begin position="2"/>
        <end position="63"/>
    </location>
</feature>
<organism evidence="5 6">
    <name type="scientific">Pseudomonas fildesensis</name>
    <dbReference type="NCBI Taxonomy" id="1674920"/>
    <lineage>
        <taxon>Bacteria</taxon>
        <taxon>Pseudomonadati</taxon>
        <taxon>Pseudomonadota</taxon>
        <taxon>Gammaproteobacteria</taxon>
        <taxon>Pseudomonadales</taxon>
        <taxon>Pseudomonadaceae</taxon>
        <taxon>Pseudomonas</taxon>
    </lineage>
</organism>
<dbReference type="Proteomes" id="UP000037551">
    <property type="component" value="Unassembled WGS sequence"/>
</dbReference>
<keyword evidence="3" id="KW-0804">Transcription</keyword>
<reference evidence="5 6" key="1">
    <citation type="submission" date="2015-06" db="EMBL/GenBank/DDBJ databases">
        <title>Draft genome sequence of an Antarctic Pseudomonas sp. strain KG01 with full potential for biotechnological applications.</title>
        <authorList>
            <person name="Pavlov M.S."/>
            <person name="Lira F."/>
            <person name="Martinez J.L."/>
            <person name="Marshall S.H."/>
        </authorList>
    </citation>
    <scope>NUCLEOTIDE SEQUENCE [LARGE SCALE GENOMIC DNA]</scope>
    <source>
        <strain evidence="5 6">KG01</strain>
    </source>
</reference>
<proteinExistence type="predicted"/>
<name>A0A0J8G3N0_9PSED</name>
<evidence type="ECO:0000313" key="6">
    <source>
        <dbReference type="Proteomes" id="UP000037551"/>
    </source>
</evidence>
<dbReference type="SUPFAM" id="SSF53822">
    <property type="entry name" value="Periplasmic binding protein-like I"/>
    <property type="match status" value="1"/>
</dbReference>
<comment type="caution">
    <text evidence="5">The sequence shown here is derived from an EMBL/GenBank/DDBJ whole genome shotgun (WGS) entry which is preliminary data.</text>
</comment>
<keyword evidence="6" id="KW-1185">Reference proteome</keyword>
<keyword evidence="1" id="KW-0805">Transcription regulation</keyword>
<dbReference type="AlphaFoldDB" id="A0A0J8G3N0"/>
<evidence type="ECO:0000256" key="3">
    <source>
        <dbReference type="ARBA" id="ARBA00023163"/>
    </source>
</evidence>
<dbReference type="Pfam" id="PF13377">
    <property type="entry name" value="Peripla_BP_3"/>
    <property type="match status" value="1"/>
</dbReference>
<dbReference type="EMBL" id="LFMW01000001">
    <property type="protein sequence ID" value="KMT57122.1"/>
    <property type="molecule type" value="Genomic_DNA"/>
</dbReference>
<sequence length="64" mass="7060">MLGFGDYPFAEMLLPSLSTLKPPALEMGVLAATRVLENLGVLPVDDEVQRLNLLDCRLMERESA</sequence>
<gene>
    <name evidence="5" type="ORF">ACR52_00445</name>
</gene>